<feature type="compositionally biased region" description="Basic and acidic residues" evidence="1">
    <location>
        <begin position="296"/>
        <end position="310"/>
    </location>
</feature>
<dbReference type="RefSeq" id="XP_064711418.1">
    <property type="nucleotide sequence ID" value="XM_064848794.1"/>
</dbReference>
<dbReference type="EMBL" id="JAVRRD010000002">
    <property type="protein sequence ID" value="KAK5063146.1"/>
    <property type="molecule type" value="Genomic_DNA"/>
</dbReference>
<keyword evidence="3" id="KW-1185">Reference proteome</keyword>
<feature type="region of interest" description="Disordered" evidence="1">
    <location>
        <begin position="112"/>
        <end position="136"/>
    </location>
</feature>
<dbReference type="Proteomes" id="UP001358417">
    <property type="component" value="Unassembled WGS sequence"/>
</dbReference>
<evidence type="ECO:0000256" key="1">
    <source>
        <dbReference type="SAM" id="MobiDB-lite"/>
    </source>
</evidence>
<accession>A0AAV9NP32</accession>
<name>A0AAV9NP32_9EURO</name>
<gene>
    <name evidence="2" type="ORF">LTR84_005222</name>
</gene>
<evidence type="ECO:0000313" key="3">
    <source>
        <dbReference type="Proteomes" id="UP001358417"/>
    </source>
</evidence>
<organism evidence="2 3">
    <name type="scientific">Exophiala bonariae</name>
    <dbReference type="NCBI Taxonomy" id="1690606"/>
    <lineage>
        <taxon>Eukaryota</taxon>
        <taxon>Fungi</taxon>
        <taxon>Dikarya</taxon>
        <taxon>Ascomycota</taxon>
        <taxon>Pezizomycotina</taxon>
        <taxon>Eurotiomycetes</taxon>
        <taxon>Chaetothyriomycetidae</taxon>
        <taxon>Chaetothyriales</taxon>
        <taxon>Herpotrichiellaceae</taxon>
        <taxon>Exophiala</taxon>
    </lineage>
</organism>
<feature type="region of interest" description="Disordered" evidence="1">
    <location>
        <begin position="258"/>
        <end position="311"/>
    </location>
</feature>
<reference evidence="2 3" key="1">
    <citation type="submission" date="2023-08" db="EMBL/GenBank/DDBJ databases">
        <title>Black Yeasts Isolated from many extreme environments.</title>
        <authorList>
            <person name="Coleine C."/>
            <person name="Stajich J.E."/>
            <person name="Selbmann L."/>
        </authorList>
    </citation>
    <scope>NUCLEOTIDE SEQUENCE [LARGE SCALE GENOMIC DNA]</scope>
    <source>
        <strain evidence="2 3">CCFEE 5792</strain>
    </source>
</reference>
<dbReference type="AlphaFoldDB" id="A0AAV9NP32"/>
<proteinExistence type="predicted"/>
<feature type="compositionally biased region" description="Acidic residues" evidence="1">
    <location>
        <begin position="202"/>
        <end position="214"/>
    </location>
</feature>
<comment type="caution">
    <text evidence="2">The sequence shown here is derived from an EMBL/GenBank/DDBJ whole genome shotgun (WGS) entry which is preliminary data.</text>
</comment>
<sequence>MHRFPAASALCQLAGKSNFELWLSAIKPYLFSDPESTGLILGGWTEPKARNDSAETAWTRERWVMANTDTCRFIRGTLAMNVIPHVRQHDTARGLWHNLLWLYGEEAGIDTQGGPPVPVGGENVRGSRRGSSGGGRAKLLAAMGKKRASIDVNLDLEIGGYGGKVVSPIRSPPLMPVIKASGSNPSSHSFGPFLEVPSVDGPGDEDEEDYQEEDGFEDEIAEVPSHFILAYNTQSQINDGPAAAASARTTISSTAPRHFSIDKGMSDEPDNSSTSQNPRHNRVRTSPSASLDTIEEESHHDPHPGRRVDLSDSSVFVRRRSIFNPLPYLTREERSTGDSDGADMFDGDRASTRKKRGSIVFQRWFNASKRGAAGDGSRRDKMSLSSPVLLRRLNVVDSGDGRRERVADWKGKGKAVQV</sequence>
<protein>
    <submittedName>
        <fullName evidence="2">Uncharacterized protein</fullName>
    </submittedName>
</protein>
<feature type="compositionally biased region" description="Polar residues" evidence="1">
    <location>
        <begin position="271"/>
        <end position="291"/>
    </location>
</feature>
<dbReference type="GeneID" id="89973400"/>
<evidence type="ECO:0000313" key="2">
    <source>
        <dbReference type="EMBL" id="KAK5063146.1"/>
    </source>
</evidence>
<feature type="region of interest" description="Disordered" evidence="1">
    <location>
        <begin position="177"/>
        <end position="214"/>
    </location>
</feature>